<dbReference type="Proteomes" id="UP001187315">
    <property type="component" value="Unassembled WGS sequence"/>
</dbReference>
<evidence type="ECO:0000313" key="2">
    <source>
        <dbReference type="Proteomes" id="UP001187315"/>
    </source>
</evidence>
<dbReference type="AlphaFoldDB" id="A0AA88NX12"/>
<protein>
    <submittedName>
        <fullName evidence="1">Uncharacterized protein</fullName>
    </submittedName>
</protein>
<keyword evidence="2" id="KW-1185">Reference proteome</keyword>
<proteinExistence type="predicted"/>
<sequence>MAAEKSQTVPALDGVHVSEWRRLATTLKQQEQEGRKPAAFAHYDFNQALSGMKQILYEEAVDLVTGRKGATVKSTHSVLIKDDIHLAC</sequence>
<accession>A0AA88NX12</accession>
<name>A0AA88NX12_TACVA</name>
<comment type="caution">
    <text evidence="1">The sequence shown here is derived from an EMBL/GenBank/DDBJ whole genome shotgun (WGS) entry which is preliminary data.</text>
</comment>
<organism evidence="1 2">
    <name type="scientific">Tachysurus vachellii</name>
    <name type="common">Darkbarbel catfish</name>
    <name type="synonym">Pelteobagrus vachellii</name>
    <dbReference type="NCBI Taxonomy" id="175792"/>
    <lineage>
        <taxon>Eukaryota</taxon>
        <taxon>Metazoa</taxon>
        <taxon>Chordata</taxon>
        <taxon>Craniata</taxon>
        <taxon>Vertebrata</taxon>
        <taxon>Euteleostomi</taxon>
        <taxon>Actinopterygii</taxon>
        <taxon>Neopterygii</taxon>
        <taxon>Teleostei</taxon>
        <taxon>Ostariophysi</taxon>
        <taxon>Siluriformes</taxon>
        <taxon>Bagridae</taxon>
        <taxon>Tachysurus</taxon>
    </lineage>
</organism>
<gene>
    <name evidence="1" type="ORF">Q7C36_000994</name>
</gene>
<reference evidence="1" key="1">
    <citation type="submission" date="2023-08" db="EMBL/GenBank/DDBJ databases">
        <title>Pelteobagrus vachellii genome.</title>
        <authorList>
            <person name="Liu H."/>
        </authorList>
    </citation>
    <scope>NUCLEOTIDE SEQUENCE</scope>
    <source>
        <strain evidence="1">PRFRI_2022a</strain>
        <tissue evidence="1">Muscle</tissue>
    </source>
</reference>
<evidence type="ECO:0000313" key="1">
    <source>
        <dbReference type="EMBL" id="KAK2869123.1"/>
    </source>
</evidence>
<dbReference type="EMBL" id="JAVHJS010000001">
    <property type="protein sequence ID" value="KAK2869123.1"/>
    <property type="molecule type" value="Genomic_DNA"/>
</dbReference>